<evidence type="ECO:0000259" key="1">
    <source>
        <dbReference type="Pfam" id="PF13358"/>
    </source>
</evidence>
<proteinExistence type="predicted"/>
<dbReference type="AlphaFoldDB" id="A0A3N4KB54"/>
<name>A0A3N4KB54_9PEZI</name>
<dbReference type="InterPro" id="IPR038717">
    <property type="entry name" value="Tc1-like_DDE_dom"/>
</dbReference>
<protein>
    <recommendedName>
        <fullName evidence="1">Tc1-like transposase DDE domain-containing protein</fullName>
    </recommendedName>
</protein>
<evidence type="ECO:0000313" key="2">
    <source>
        <dbReference type="EMBL" id="RPB06589.1"/>
    </source>
</evidence>
<dbReference type="OrthoDB" id="5379619at2759"/>
<feature type="non-terminal residue" evidence="2">
    <location>
        <position position="1"/>
    </location>
</feature>
<dbReference type="GO" id="GO:0003676">
    <property type="term" value="F:nucleic acid binding"/>
    <property type="evidence" value="ECO:0007669"/>
    <property type="project" value="InterPro"/>
</dbReference>
<feature type="domain" description="Tc1-like transposase DDE" evidence="1">
    <location>
        <begin position="2"/>
        <end position="30"/>
    </location>
</feature>
<organism evidence="2 3">
    <name type="scientific">Morchella conica CCBAS932</name>
    <dbReference type="NCBI Taxonomy" id="1392247"/>
    <lineage>
        <taxon>Eukaryota</taxon>
        <taxon>Fungi</taxon>
        <taxon>Dikarya</taxon>
        <taxon>Ascomycota</taxon>
        <taxon>Pezizomycotina</taxon>
        <taxon>Pezizomycetes</taxon>
        <taxon>Pezizales</taxon>
        <taxon>Morchellaceae</taxon>
        <taxon>Morchella</taxon>
    </lineage>
</organism>
<dbReference type="Proteomes" id="UP000277580">
    <property type="component" value="Unassembled WGS sequence"/>
</dbReference>
<evidence type="ECO:0000313" key="3">
    <source>
        <dbReference type="Proteomes" id="UP000277580"/>
    </source>
</evidence>
<dbReference type="STRING" id="1392247.A0A3N4KB54"/>
<sequence>GVTIKRLPPYSPDLNPIEHLWSLIKHLLRRHYPELYLIQPGEMARKNVGAVTHC</sequence>
<accession>A0A3N4KB54</accession>
<dbReference type="EMBL" id="ML119272">
    <property type="protein sequence ID" value="RPB06589.1"/>
    <property type="molecule type" value="Genomic_DNA"/>
</dbReference>
<dbReference type="InterPro" id="IPR036397">
    <property type="entry name" value="RNaseH_sf"/>
</dbReference>
<dbReference type="Pfam" id="PF13358">
    <property type="entry name" value="DDE_3"/>
    <property type="match status" value="1"/>
</dbReference>
<reference evidence="2 3" key="1">
    <citation type="journal article" date="2018" name="Nat. Ecol. Evol.">
        <title>Pezizomycetes genomes reveal the molecular basis of ectomycorrhizal truffle lifestyle.</title>
        <authorList>
            <person name="Murat C."/>
            <person name="Payen T."/>
            <person name="Noel B."/>
            <person name="Kuo A."/>
            <person name="Morin E."/>
            <person name="Chen J."/>
            <person name="Kohler A."/>
            <person name="Krizsan K."/>
            <person name="Balestrini R."/>
            <person name="Da Silva C."/>
            <person name="Montanini B."/>
            <person name="Hainaut M."/>
            <person name="Levati E."/>
            <person name="Barry K.W."/>
            <person name="Belfiori B."/>
            <person name="Cichocki N."/>
            <person name="Clum A."/>
            <person name="Dockter R.B."/>
            <person name="Fauchery L."/>
            <person name="Guy J."/>
            <person name="Iotti M."/>
            <person name="Le Tacon F."/>
            <person name="Lindquist E.A."/>
            <person name="Lipzen A."/>
            <person name="Malagnac F."/>
            <person name="Mello A."/>
            <person name="Molinier V."/>
            <person name="Miyauchi S."/>
            <person name="Poulain J."/>
            <person name="Riccioni C."/>
            <person name="Rubini A."/>
            <person name="Sitrit Y."/>
            <person name="Splivallo R."/>
            <person name="Traeger S."/>
            <person name="Wang M."/>
            <person name="Zifcakova L."/>
            <person name="Wipf D."/>
            <person name="Zambonelli A."/>
            <person name="Paolocci F."/>
            <person name="Nowrousian M."/>
            <person name="Ottonello S."/>
            <person name="Baldrian P."/>
            <person name="Spatafora J.W."/>
            <person name="Henrissat B."/>
            <person name="Nagy L.G."/>
            <person name="Aury J.M."/>
            <person name="Wincker P."/>
            <person name="Grigoriev I.V."/>
            <person name="Bonfante P."/>
            <person name="Martin F.M."/>
        </authorList>
    </citation>
    <scope>NUCLEOTIDE SEQUENCE [LARGE SCALE GENOMIC DNA]</scope>
    <source>
        <strain evidence="2 3">CCBAS932</strain>
    </source>
</reference>
<dbReference type="InParanoid" id="A0A3N4KB54"/>
<keyword evidence="3" id="KW-1185">Reference proteome</keyword>
<gene>
    <name evidence="2" type="ORF">P167DRAFT_497359</name>
</gene>
<dbReference type="Gene3D" id="3.30.420.10">
    <property type="entry name" value="Ribonuclease H-like superfamily/Ribonuclease H"/>
    <property type="match status" value="1"/>
</dbReference>